<sequence length="103" mass="10910">MPHGELHRAIVQFLRRQLLQVLVTGHASDSNRRPGAAATARSFASASEVNDKFTDTPTCAGAGKRSSAVASMVRAAAVWLVREVLTVTELFSTRGPAPGPRGI</sequence>
<evidence type="ECO:0000313" key="1">
    <source>
        <dbReference type="EMBL" id="GEM39744.1"/>
    </source>
</evidence>
<evidence type="ECO:0000313" key="2">
    <source>
        <dbReference type="Proteomes" id="UP000321424"/>
    </source>
</evidence>
<organism evidence="1 2">
    <name type="scientific">Nocardia ninae NBRC 108245</name>
    <dbReference type="NCBI Taxonomy" id="1210091"/>
    <lineage>
        <taxon>Bacteria</taxon>
        <taxon>Bacillati</taxon>
        <taxon>Actinomycetota</taxon>
        <taxon>Actinomycetes</taxon>
        <taxon>Mycobacteriales</taxon>
        <taxon>Nocardiaceae</taxon>
        <taxon>Nocardia</taxon>
    </lineage>
</organism>
<accession>A0A511MGG3</accession>
<protein>
    <submittedName>
        <fullName evidence="1">Uncharacterized protein</fullName>
    </submittedName>
</protein>
<comment type="caution">
    <text evidence="1">The sequence shown here is derived from an EMBL/GenBank/DDBJ whole genome shotgun (WGS) entry which is preliminary data.</text>
</comment>
<dbReference type="Proteomes" id="UP000321424">
    <property type="component" value="Unassembled WGS sequence"/>
</dbReference>
<proteinExistence type="predicted"/>
<reference evidence="1 2" key="1">
    <citation type="submission" date="2019-07" db="EMBL/GenBank/DDBJ databases">
        <title>Whole genome shotgun sequence of Nocardia ninae NBRC 108245.</title>
        <authorList>
            <person name="Hosoyama A."/>
            <person name="Uohara A."/>
            <person name="Ohji S."/>
            <person name="Ichikawa N."/>
        </authorList>
    </citation>
    <scope>NUCLEOTIDE SEQUENCE [LARGE SCALE GENOMIC DNA]</scope>
    <source>
        <strain evidence="1 2">NBRC 108245</strain>
    </source>
</reference>
<keyword evidence="2" id="KW-1185">Reference proteome</keyword>
<dbReference type="EMBL" id="BJXA01000027">
    <property type="protein sequence ID" value="GEM39744.1"/>
    <property type="molecule type" value="Genomic_DNA"/>
</dbReference>
<gene>
    <name evidence="1" type="ORF">NN4_42630</name>
</gene>
<dbReference type="AlphaFoldDB" id="A0A511MGG3"/>
<name>A0A511MGG3_9NOCA</name>